<keyword evidence="2" id="KW-1185">Reference proteome</keyword>
<evidence type="ECO:0000313" key="2">
    <source>
        <dbReference type="Proteomes" id="UP000002941"/>
    </source>
</evidence>
<gene>
    <name evidence="1" type="ORF">HMPREF1318_1896</name>
</gene>
<dbReference type="Proteomes" id="UP000002941">
    <property type="component" value="Unassembled WGS sequence"/>
</dbReference>
<protein>
    <submittedName>
        <fullName evidence="1">Uncharacterized protein</fullName>
    </submittedName>
</protein>
<dbReference type="AlphaFoldDB" id="J1HKW1"/>
<organism evidence="1 2">
    <name type="scientific">Actinomyces massiliensis F0489</name>
    <dbReference type="NCBI Taxonomy" id="1125718"/>
    <lineage>
        <taxon>Bacteria</taxon>
        <taxon>Bacillati</taxon>
        <taxon>Actinomycetota</taxon>
        <taxon>Actinomycetes</taxon>
        <taxon>Actinomycetales</taxon>
        <taxon>Actinomycetaceae</taxon>
        <taxon>Actinomyces</taxon>
    </lineage>
</organism>
<name>J1HKW1_9ACTO</name>
<comment type="caution">
    <text evidence="1">The sequence shown here is derived from an EMBL/GenBank/DDBJ whole genome shotgun (WGS) entry which is preliminary data.</text>
</comment>
<feature type="non-terminal residue" evidence="1">
    <location>
        <position position="38"/>
    </location>
</feature>
<evidence type="ECO:0000313" key="1">
    <source>
        <dbReference type="EMBL" id="EJF46600.1"/>
    </source>
</evidence>
<reference evidence="1 2" key="1">
    <citation type="submission" date="2012-05" db="EMBL/GenBank/DDBJ databases">
        <authorList>
            <person name="Harkins D.M."/>
            <person name="Madupu R."/>
            <person name="Durkin A.S."/>
            <person name="Torralba M."/>
            <person name="Methe B."/>
            <person name="Sutton G.G."/>
            <person name="Nelson K.E."/>
        </authorList>
    </citation>
    <scope>NUCLEOTIDE SEQUENCE [LARGE SCALE GENOMIC DNA]</scope>
    <source>
        <strain evidence="1 2">F0489</strain>
    </source>
</reference>
<proteinExistence type="predicted"/>
<dbReference type="EMBL" id="AKFT01000055">
    <property type="protein sequence ID" value="EJF46600.1"/>
    <property type="molecule type" value="Genomic_DNA"/>
</dbReference>
<accession>J1HKW1</accession>
<sequence length="38" mass="3996">MSESFDLSGEVGGHPASLRQGASRSTFWDEIGGVTVDL</sequence>